<evidence type="ECO:0000313" key="2">
    <source>
        <dbReference type="Proteomes" id="UP000735302"/>
    </source>
</evidence>
<dbReference type="EMBL" id="BLXT01002595">
    <property type="protein sequence ID" value="GFN95932.1"/>
    <property type="molecule type" value="Genomic_DNA"/>
</dbReference>
<protein>
    <submittedName>
        <fullName evidence="1">Zinc finger protein</fullName>
    </submittedName>
</protein>
<gene>
    <name evidence="1" type="ORF">PoB_002243800</name>
</gene>
<dbReference type="InterPro" id="IPR036397">
    <property type="entry name" value="RNaseH_sf"/>
</dbReference>
<reference evidence="1 2" key="1">
    <citation type="journal article" date="2021" name="Elife">
        <title>Chloroplast acquisition without the gene transfer in kleptoplastic sea slugs, Plakobranchus ocellatus.</title>
        <authorList>
            <person name="Maeda T."/>
            <person name="Takahashi S."/>
            <person name="Yoshida T."/>
            <person name="Shimamura S."/>
            <person name="Takaki Y."/>
            <person name="Nagai Y."/>
            <person name="Toyoda A."/>
            <person name="Suzuki Y."/>
            <person name="Arimoto A."/>
            <person name="Ishii H."/>
            <person name="Satoh N."/>
            <person name="Nishiyama T."/>
            <person name="Hasebe M."/>
            <person name="Maruyama T."/>
            <person name="Minagawa J."/>
            <person name="Obokata J."/>
            <person name="Shigenobu S."/>
        </authorList>
    </citation>
    <scope>NUCLEOTIDE SEQUENCE [LARGE SCALE GENOMIC DNA]</scope>
</reference>
<dbReference type="SUPFAM" id="SSF53098">
    <property type="entry name" value="Ribonuclease H-like"/>
    <property type="match status" value="1"/>
</dbReference>
<accession>A0AAV3ZN80</accession>
<evidence type="ECO:0000313" key="1">
    <source>
        <dbReference type="EMBL" id="GFN95932.1"/>
    </source>
</evidence>
<dbReference type="AlphaFoldDB" id="A0AAV3ZN80"/>
<proteinExistence type="predicted"/>
<name>A0AAV3ZN80_9GAST</name>
<dbReference type="Gene3D" id="3.30.420.10">
    <property type="entry name" value="Ribonuclease H-like superfamily/Ribonuclease H"/>
    <property type="match status" value="1"/>
</dbReference>
<dbReference type="Proteomes" id="UP000735302">
    <property type="component" value="Unassembled WGS sequence"/>
</dbReference>
<comment type="caution">
    <text evidence="1">The sequence shown here is derived from an EMBL/GenBank/DDBJ whole genome shotgun (WGS) entry which is preliminary data.</text>
</comment>
<organism evidence="1 2">
    <name type="scientific">Plakobranchus ocellatus</name>
    <dbReference type="NCBI Taxonomy" id="259542"/>
    <lineage>
        <taxon>Eukaryota</taxon>
        <taxon>Metazoa</taxon>
        <taxon>Spiralia</taxon>
        <taxon>Lophotrochozoa</taxon>
        <taxon>Mollusca</taxon>
        <taxon>Gastropoda</taxon>
        <taxon>Heterobranchia</taxon>
        <taxon>Euthyneura</taxon>
        <taxon>Panpulmonata</taxon>
        <taxon>Sacoglossa</taxon>
        <taxon>Placobranchoidea</taxon>
        <taxon>Plakobranchidae</taxon>
        <taxon>Plakobranchus</taxon>
    </lineage>
</organism>
<sequence length="92" mass="10414">MPLGIQRQFLYKKIEAEMLVEIYSQLSVPDKVLSDQGTQFMSGCARKVCRLRGIKQKLTKLYQDFFWSPISTQATPISIGCLRSIQAVSLDA</sequence>
<dbReference type="InterPro" id="IPR012337">
    <property type="entry name" value="RNaseH-like_sf"/>
</dbReference>
<dbReference type="GO" id="GO:0003676">
    <property type="term" value="F:nucleic acid binding"/>
    <property type="evidence" value="ECO:0007669"/>
    <property type="project" value="InterPro"/>
</dbReference>
<keyword evidence="2" id="KW-1185">Reference proteome</keyword>